<feature type="non-terminal residue" evidence="1">
    <location>
        <position position="1"/>
    </location>
</feature>
<reference evidence="1" key="1">
    <citation type="journal article" date="2014" name="Front. Microbiol.">
        <title>High frequency of phylogenetically diverse reductive dehalogenase-homologous genes in deep subseafloor sedimentary metagenomes.</title>
        <authorList>
            <person name="Kawai M."/>
            <person name="Futagami T."/>
            <person name="Toyoda A."/>
            <person name="Takaki Y."/>
            <person name="Nishi S."/>
            <person name="Hori S."/>
            <person name="Arai W."/>
            <person name="Tsubouchi T."/>
            <person name="Morono Y."/>
            <person name="Uchiyama I."/>
            <person name="Ito T."/>
            <person name="Fujiyama A."/>
            <person name="Inagaki F."/>
            <person name="Takami H."/>
        </authorList>
    </citation>
    <scope>NUCLEOTIDE SEQUENCE</scope>
    <source>
        <strain evidence="1">Expedition CK06-06</strain>
    </source>
</reference>
<sequence>SKRELFVDERPAERRLHISPRYYRWHVDPGVEWVEAHTGYAHLDWEIPLSRAALVLVDVWDRHYLLDTAARSEAIIQQKILPLLS</sequence>
<name>X1I9C9_9ZZZZ</name>
<organism evidence="1">
    <name type="scientific">marine sediment metagenome</name>
    <dbReference type="NCBI Taxonomy" id="412755"/>
    <lineage>
        <taxon>unclassified sequences</taxon>
        <taxon>metagenomes</taxon>
        <taxon>ecological metagenomes</taxon>
    </lineage>
</organism>
<dbReference type="AlphaFoldDB" id="X1I9C9"/>
<dbReference type="EMBL" id="BARU01015669">
    <property type="protein sequence ID" value="GAH54183.1"/>
    <property type="molecule type" value="Genomic_DNA"/>
</dbReference>
<accession>X1I9C9</accession>
<protein>
    <submittedName>
        <fullName evidence="1">Uncharacterized protein</fullName>
    </submittedName>
</protein>
<feature type="non-terminal residue" evidence="1">
    <location>
        <position position="85"/>
    </location>
</feature>
<gene>
    <name evidence="1" type="ORF">S03H2_26760</name>
</gene>
<proteinExistence type="predicted"/>
<evidence type="ECO:0000313" key="1">
    <source>
        <dbReference type="EMBL" id="GAH54183.1"/>
    </source>
</evidence>
<comment type="caution">
    <text evidence="1">The sequence shown here is derived from an EMBL/GenBank/DDBJ whole genome shotgun (WGS) entry which is preliminary data.</text>
</comment>